<feature type="active site" description="Glycyl thioester intermediate" evidence="5">
    <location>
        <position position="90"/>
    </location>
</feature>
<dbReference type="eggNOG" id="KOG0418">
    <property type="taxonomic scope" value="Eukaryota"/>
</dbReference>
<dbReference type="InterPro" id="IPR023313">
    <property type="entry name" value="UBQ-conjugating_AS"/>
</dbReference>
<keyword evidence="11" id="KW-1185">Reference proteome</keyword>
<dbReference type="EMBL" id="CAJFDI010000003">
    <property type="protein sequence ID" value="CAD5220247.1"/>
    <property type="molecule type" value="Genomic_DNA"/>
</dbReference>
<dbReference type="Proteomes" id="UP000095284">
    <property type="component" value="Unplaced"/>
</dbReference>
<reference evidence="12" key="1">
    <citation type="submission" date="2016-11" db="UniProtKB">
        <authorList>
            <consortium name="WormBaseParasite"/>
        </authorList>
    </citation>
    <scope>IDENTIFICATION</scope>
</reference>
<dbReference type="GO" id="GO:0016740">
    <property type="term" value="F:transferase activity"/>
    <property type="evidence" value="ECO:0007669"/>
    <property type="project" value="UniProtKB-KW"/>
</dbReference>
<gene>
    <name evidence="9" type="ORF">BXYJ_LOCUS6083</name>
</gene>
<dbReference type="InterPro" id="IPR016135">
    <property type="entry name" value="UBQ-conjugating_enzyme/RWD"/>
</dbReference>
<evidence type="ECO:0000313" key="10">
    <source>
        <dbReference type="Proteomes" id="UP000095284"/>
    </source>
</evidence>
<dbReference type="Gene3D" id="1.10.8.10">
    <property type="entry name" value="DNA helicase RuvA subunit, C-terminal domain"/>
    <property type="match status" value="1"/>
</dbReference>
<dbReference type="PANTHER" id="PTHR24068">
    <property type="entry name" value="UBIQUITIN-CONJUGATING ENZYME E2"/>
    <property type="match status" value="1"/>
</dbReference>
<dbReference type="EMBL" id="CAJFCV020000003">
    <property type="protein sequence ID" value="CAG9106210.1"/>
    <property type="molecule type" value="Genomic_DNA"/>
</dbReference>
<accession>A0A1I7RLV2</accession>
<feature type="domain" description="UBA" evidence="7">
    <location>
        <begin position="156"/>
        <end position="197"/>
    </location>
</feature>
<name>A0A1I7RLV2_BURXY</name>
<evidence type="ECO:0000313" key="12">
    <source>
        <dbReference type="WBParaSite" id="BXY_0168700.1"/>
    </source>
</evidence>
<dbReference type="InterPro" id="IPR009060">
    <property type="entry name" value="UBA-like_sf"/>
</dbReference>
<keyword evidence="3 6" id="KW-0833">Ubl conjugation pathway</keyword>
<feature type="domain" description="UBC core" evidence="8">
    <location>
        <begin position="2"/>
        <end position="152"/>
    </location>
</feature>
<sequence length="197" mass="22080">MQSLKRVQREVRELAASKDLAQGGLTVEVVDGNLSHLHGYLRGPADSPYDGACLQLDIEIPENYPFSPPVCKFITRIWHPNISSQTGVICLDVLKENWAATMTIRTVLLSIQALLTVPEPKDPQDAVVASQYMKNPALFNRTARFWAQHFAEGPGEKEKELQLKVSKLCEMGVDRDTVISQLSYVDWDLDRAIANIF</sequence>
<dbReference type="Pfam" id="PF00179">
    <property type="entry name" value="UQ_con"/>
    <property type="match status" value="1"/>
</dbReference>
<dbReference type="Proteomes" id="UP000582659">
    <property type="component" value="Unassembled WGS sequence"/>
</dbReference>
<dbReference type="CDD" id="cd23800">
    <property type="entry name" value="UBCc_UBE2K"/>
    <property type="match status" value="1"/>
</dbReference>
<evidence type="ECO:0000313" key="9">
    <source>
        <dbReference type="EMBL" id="CAD5220247.1"/>
    </source>
</evidence>
<comment type="similarity">
    <text evidence="6">Belongs to the ubiquitin-conjugating enzyme family.</text>
</comment>
<evidence type="ECO:0000256" key="3">
    <source>
        <dbReference type="ARBA" id="ARBA00022786"/>
    </source>
</evidence>
<dbReference type="GO" id="GO:0005524">
    <property type="term" value="F:ATP binding"/>
    <property type="evidence" value="ECO:0007669"/>
    <property type="project" value="UniProtKB-UniRule"/>
</dbReference>
<evidence type="ECO:0000256" key="6">
    <source>
        <dbReference type="RuleBase" id="RU362109"/>
    </source>
</evidence>
<dbReference type="InterPro" id="IPR000608">
    <property type="entry name" value="UBC"/>
</dbReference>
<evidence type="ECO:0000256" key="5">
    <source>
        <dbReference type="PROSITE-ProRule" id="PRU10133"/>
    </source>
</evidence>
<keyword evidence="2 6" id="KW-0547">Nucleotide-binding</keyword>
<protein>
    <submittedName>
        <fullName evidence="9">(pine wood nematode) hypothetical protein</fullName>
    </submittedName>
</protein>
<dbReference type="SUPFAM" id="SSF54495">
    <property type="entry name" value="UBC-like"/>
    <property type="match status" value="1"/>
</dbReference>
<evidence type="ECO:0000259" key="8">
    <source>
        <dbReference type="PROSITE" id="PS50127"/>
    </source>
</evidence>
<dbReference type="OrthoDB" id="9993688at2759"/>
<dbReference type="PROSITE" id="PS50030">
    <property type="entry name" value="UBA"/>
    <property type="match status" value="1"/>
</dbReference>
<dbReference type="PROSITE" id="PS00183">
    <property type="entry name" value="UBC_1"/>
    <property type="match status" value="1"/>
</dbReference>
<organism evidence="10 12">
    <name type="scientific">Bursaphelenchus xylophilus</name>
    <name type="common">Pinewood nematode worm</name>
    <name type="synonym">Aphelenchoides xylophilus</name>
    <dbReference type="NCBI Taxonomy" id="6326"/>
    <lineage>
        <taxon>Eukaryota</taxon>
        <taxon>Metazoa</taxon>
        <taxon>Ecdysozoa</taxon>
        <taxon>Nematoda</taxon>
        <taxon>Chromadorea</taxon>
        <taxon>Rhabditida</taxon>
        <taxon>Tylenchina</taxon>
        <taxon>Tylenchomorpha</taxon>
        <taxon>Aphelenchoidea</taxon>
        <taxon>Aphelenchoididae</taxon>
        <taxon>Bursaphelenchus</taxon>
    </lineage>
</organism>
<dbReference type="Proteomes" id="UP000659654">
    <property type="component" value="Unassembled WGS sequence"/>
</dbReference>
<evidence type="ECO:0000256" key="4">
    <source>
        <dbReference type="ARBA" id="ARBA00022840"/>
    </source>
</evidence>
<evidence type="ECO:0000256" key="2">
    <source>
        <dbReference type="ARBA" id="ARBA00022741"/>
    </source>
</evidence>
<keyword evidence="4 6" id="KW-0067">ATP-binding</keyword>
<evidence type="ECO:0000313" key="11">
    <source>
        <dbReference type="Proteomes" id="UP000659654"/>
    </source>
</evidence>
<dbReference type="AlphaFoldDB" id="A0A1I7RLV2"/>
<reference evidence="9" key="2">
    <citation type="submission" date="2020-09" db="EMBL/GenBank/DDBJ databases">
        <authorList>
            <person name="Kikuchi T."/>
        </authorList>
    </citation>
    <scope>NUCLEOTIDE SEQUENCE</scope>
    <source>
        <strain evidence="9">Ka4C1</strain>
    </source>
</reference>
<dbReference type="SMR" id="A0A1I7RLV2"/>
<dbReference type="PROSITE" id="PS50127">
    <property type="entry name" value="UBC_2"/>
    <property type="match status" value="1"/>
</dbReference>
<keyword evidence="1" id="KW-0808">Transferase</keyword>
<dbReference type="Gene3D" id="3.10.110.10">
    <property type="entry name" value="Ubiquitin Conjugating Enzyme"/>
    <property type="match status" value="1"/>
</dbReference>
<dbReference type="SUPFAM" id="SSF46934">
    <property type="entry name" value="UBA-like"/>
    <property type="match status" value="1"/>
</dbReference>
<evidence type="ECO:0000256" key="1">
    <source>
        <dbReference type="ARBA" id="ARBA00022679"/>
    </source>
</evidence>
<dbReference type="InterPro" id="IPR015940">
    <property type="entry name" value="UBA"/>
</dbReference>
<dbReference type="WBParaSite" id="BXY_0168700.1">
    <property type="protein sequence ID" value="BXY_0168700.1"/>
    <property type="gene ID" value="BXY_0168700"/>
</dbReference>
<proteinExistence type="inferred from homology"/>
<dbReference type="SMART" id="SM00212">
    <property type="entry name" value="UBCc"/>
    <property type="match status" value="1"/>
</dbReference>
<evidence type="ECO:0000259" key="7">
    <source>
        <dbReference type="PROSITE" id="PS50030"/>
    </source>
</evidence>